<dbReference type="AlphaFoldDB" id="A0A4T2B7L1"/>
<dbReference type="EMBL" id="QYRT01000095">
    <property type="protein sequence ID" value="TIH26072.1"/>
    <property type="molecule type" value="Genomic_DNA"/>
</dbReference>
<dbReference type="Proteomes" id="UP000306192">
    <property type="component" value="Unassembled WGS sequence"/>
</dbReference>
<keyword evidence="2" id="KW-1185">Reference proteome</keyword>
<accession>A0A4T2B7L1</accession>
<evidence type="ECO:0000313" key="1">
    <source>
        <dbReference type="EMBL" id="TIH26072.1"/>
    </source>
</evidence>
<comment type="caution">
    <text evidence="1">The sequence shown here is derived from an EMBL/GenBank/DDBJ whole genome shotgun (WGS) entry which is preliminary data.</text>
</comment>
<sequence>MTRSRASAKAAGHNLERSQADYWAVCLNDERIDIRPRNGAKDRGDIGGIYLPHGGRLVIECKD</sequence>
<gene>
    <name evidence="1" type="ORF">D4765_19020</name>
</gene>
<evidence type="ECO:0000313" key="2">
    <source>
        <dbReference type="Proteomes" id="UP000306192"/>
    </source>
</evidence>
<protein>
    <submittedName>
        <fullName evidence="1">Uncharacterized protein</fullName>
    </submittedName>
</protein>
<reference evidence="1 2" key="1">
    <citation type="journal article" date="2019" name="Microorganisms">
        <title>Systematic Affiliation and Genome Analysis of Subtercola vilae DB165(T) with Particular Emphasis on Cold Adaptation of an Isolate from a High-Altitude Cold Volcano Lake.</title>
        <authorList>
            <person name="Villalobos A.S."/>
            <person name="Wiese J."/>
            <person name="Imhoff J.F."/>
            <person name="Dorador C."/>
            <person name="Keller A."/>
            <person name="Hentschel U."/>
        </authorList>
    </citation>
    <scope>NUCLEOTIDE SEQUENCE [LARGE SCALE GENOMIC DNA]</scope>
    <source>
        <strain evidence="1 2">DB165</strain>
    </source>
</reference>
<name>A0A4T2B7L1_9MICO</name>
<organism evidence="1 2">
    <name type="scientific">Subtercola vilae</name>
    <dbReference type="NCBI Taxonomy" id="2056433"/>
    <lineage>
        <taxon>Bacteria</taxon>
        <taxon>Bacillati</taxon>
        <taxon>Actinomycetota</taxon>
        <taxon>Actinomycetes</taxon>
        <taxon>Micrococcales</taxon>
        <taxon>Microbacteriaceae</taxon>
        <taxon>Subtercola</taxon>
    </lineage>
</organism>
<proteinExistence type="predicted"/>
<feature type="non-terminal residue" evidence="1">
    <location>
        <position position="63"/>
    </location>
</feature>